<name>A0ABN3JBB8_9ACTN</name>
<keyword evidence="2" id="KW-0472">Membrane</keyword>
<reference evidence="3 4" key="1">
    <citation type="journal article" date="2019" name="Int. J. Syst. Evol. Microbiol.">
        <title>The Global Catalogue of Microorganisms (GCM) 10K type strain sequencing project: providing services to taxonomists for standard genome sequencing and annotation.</title>
        <authorList>
            <consortium name="The Broad Institute Genomics Platform"/>
            <consortium name="The Broad Institute Genome Sequencing Center for Infectious Disease"/>
            <person name="Wu L."/>
            <person name="Ma J."/>
        </authorList>
    </citation>
    <scope>NUCLEOTIDE SEQUENCE [LARGE SCALE GENOMIC DNA]</scope>
    <source>
        <strain evidence="3 4">JCM 6922</strain>
    </source>
</reference>
<proteinExistence type="predicted"/>
<dbReference type="Proteomes" id="UP001500460">
    <property type="component" value="Unassembled WGS sequence"/>
</dbReference>
<feature type="coiled-coil region" evidence="1">
    <location>
        <begin position="65"/>
        <end position="96"/>
    </location>
</feature>
<accession>A0ABN3JBB8</accession>
<keyword evidence="1" id="KW-0175">Coiled coil</keyword>
<keyword evidence="4" id="KW-1185">Reference proteome</keyword>
<comment type="caution">
    <text evidence="3">The sequence shown here is derived from an EMBL/GenBank/DDBJ whole genome shotgun (WGS) entry which is preliminary data.</text>
</comment>
<gene>
    <name evidence="3" type="ORF">GCM10010421_11620</name>
</gene>
<evidence type="ECO:0000256" key="1">
    <source>
        <dbReference type="SAM" id="Coils"/>
    </source>
</evidence>
<keyword evidence="2" id="KW-1133">Transmembrane helix</keyword>
<keyword evidence="2" id="KW-0812">Transmembrane</keyword>
<organism evidence="3 4">
    <name type="scientific">Streptomyces glaucus</name>
    <dbReference type="NCBI Taxonomy" id="284029"/>
    <lineage>
        <taxon>Bacteria</taxon>
        <taxon>Bacillati</taxon>
        <taxon>Actinomycetota</taxon>
        <taxon>Actinomycetes</taxon>
        <taxon>Kitasatosporales</taxon>
        <taxon>Streptomycetaceae</taxon>
        <taxon>Streptomyces</taxon>
    </lineage>
</organism>
<dbReference type="RefSeq" id="WP_344600246.1">
    <property type="nucleotide sequence ID" value="NZ_BAAATK010000005.1"/>
</dbReference>
<evidence type="ECO:0000256" key="2">
    <source>
        <dbReference type="SAM" id="Phobius"/>
    </source>
</evidence>
<evidence type="ECO:0000313" key="4">
    <source>
        <dbReference type="Proteomes" id="UP001500460"/>
    </source>
</evidence>
<evidence type="ECO:0000313" key="3">
    <source>
        <dbReference type="EMBL" id="GAA2426234.1"/>
    </source>
</evidence>
<sequence>MIKDRDGRPRTGTGASLAAEAEGYLLAHDHYEAARREARELCTRMPWLTTGQAEEVARHYVDLRLDLTRQMLRSTIRRAAELRQEYEARYRELRGALLRRHAVGACAVLSCATGLGAAVGTLAR</sequence>
<dbReference type="EMBL" id="BAAATK010000005">
    <property type="protein sequence ID" value="GAA2426234.1"/>
    <property type="molecule type" value="Genomic_DNA"/>
</dbReference>
<feature type="transmembrane region" description="Helical" evidence="2">
    <location>
        <begin position="102"/>
        <end position="123"/>
    </location>
</feature>
<protein>
    <submittedName>
        <fullName evidence="3">Uncharacterized protein</fullName>
    </submittedName>
</protein>